<evidence type="ECO:0000313" key="6">
    <source>
        <dbReference type="EMBL" id="GGF13663.1"/>
    </source>
</evidence>
<dbReference type="PANTHER" id="PTHR45527:SF1">
    <property type="entry name" value="FATTY ACID SYNTHASE"/>
    <property type="match status" value="1"/>
</dbReference>
<name>A0ABQ1UCF1_9NOCA</name>
<dbReference type="Pfam" id="PF00550">
    <property type="entry name" value="PP-binding"/>
    <property type="match status" value="3"/>
</dbReference>
<dbReference type="SUPFAM" id="SSF53474">
    <property type="entry name" value="alpha/beta-Hydrolases"/>
    <property type="match status" value="1"/>
</dbReference>
<dbReference type="InterPro" id="IPR020845">
    <property type="entry name" value="AMP-binding_CS"/>
</dbReference>
<accession>A0ABQ1UCF1</accession>
<feature type="compositionally biased region" description="Basic and acidic residues" evidence="4">
    <location>
        <begin position="650"/>
        <end position="659"/>
    </location>
</feature>
<dbReference type="Gene3D" id="3.30.300.30">
    <property type="match status" value="3"/>
</dbReference>
<dbReference type="InterPro" id="IPR001242">
    <property type="entry name" value="Condensation_dom"/>
</dbReference>
<dbReference type="CDD" id="cd05930">
    <property type="entry name" value="A_NRPS"/>
    <property type="match status" value="2"/>
</dbReference>
<dbReference type="InterPro" id="IPR042099">
    <property type="entry name" value="ANL_N_sf"/>
</dbReference>
<keyword evidence="2" id="KW-0596">Phosphopantetheine</keyword>
<protein>
    <recommendedName>
        <fullName evidence="5">Carrier domain-containing protein</fullName>
    </recommendedName>
</protein>
<feature type="compositionally biased region" description="Low complexity" evidence="4">
    <location>
        <begin position="634"/>
        <end position="648"/>
    </location>
</feature>
<evidence type="ECO:0000313" key="7">
    <source>
        <dbReference type="Proteomes" id="UP000632454"/>
    </source>
</evidence>
<dbReference type="SUPFAM" id="SSF52777">
    <property type="entry name" value="CoA-dependent acyltransferases"/>
    <property type="match status" value="6"/>
</dbReference>
<dbReference type="InterPro" id="IPR001031">
    <property type="entry name" value="Thioesterase"/>
</dbReference>
<dbReference type="PROSITE" id="PS50075">
    <property type="entry name" value="CARRIER"/>
    <property type="match status" value="3"/>
</dbReference>
<feature type="region of interest" description="Disordered" evidence="4">
    <location>
        <begin position="633"/>
        <end position="659"/>
    </location>
</feature>
<dbReference type="Gene3D" id="1.10.1200.10">
    <property type="entry name" value="ACP-like"/>
    <property type="match status" value="2"/>
</dbReference>
<dbReference type="Pfam" id="PF00501">
    <property type="entry name" value="AMP-binding"/>
    <property type="match status" value="3"/>
</dbReference>
<proteinExistence type="predicted"/>
<feature type="domain" description="Carrier" evidence="5">
    <location>
        <begin position="3160"/>
        <end position="3235"/>
    </location>
</feature>
<evidence type="ECO:0000256" key="3">
    <source>
        <dbReference type="ARBA" id="ARBA00022553"/>
    </source>
</evidence>
<dbReference type="PROSITE" id="PS00012">
    <property type="entry name" value="PHOSPHOPANTETHEINE"/>
    <property type="match status" value="2"/>
</dbReference>
<dbReference type="Gene3D" id="3.40.50.1820">
    <property type="entry name" value="alpha/beta hydrolase"/>
    <property type="match status" value="1"/>
</dbReference>
<feature type="domain" description="Carrier" evidence="5">
    <location>
        <begin position="2104"/>
        <end position="2179"/>
    </location>
</feature>
<dbReference type="Gene3D" id="3.40.50.980">
    <property type="match status" value="4"/>
</dbReference>
<dbReference type="InterPro" id="IPR029058">
    <property type="entry name" value="AB_hydrolase_fold"/>
</dbReference>
<dbReference type="Pfam" id="PF00668">
    <property type="entry name" value="Condensation"/>
    <property type="match status" value="3"/>
</dbReference>
<dbReference type="NCBIfam" id="TIGR01733">
    <property type="entry name" value="AA-adenyl-dom"/>
    <property type="match status" value="3"/>
</dbReference>
<organism evidence="6 7">
    <name type="scientific">Williamsia phyllosphaerae</name>
    <dbReference type="NCBI Taxonomy" id="885042"/>
    <lineage>
        <taxon>Bacteria</taxon>
        <taxon>Bacillati</taxon>
        <taxon>Actinomycetota</taxon>
        <taxon>Actinomycetes</taxon>
        <taxon>Mycobacteriales</taxon>
        <taxon>Nocardiaceae</taxon>
        <taxon>Williamsia</taxon>
    </lineage>
</organism>
<evidence type="ECO:0000256" key="4">
    <source>
        <dbReference type="SAM" id="MobiDB-lite"/>
    </source>
</evidence>
<dbReference type="InterPro" id="IPR010071">
    <property type="entry name" value="AA_adenyl_dom"/>
</dbReference>
<dbReference type="InterPro" id="IPR036736">
    <property type="entry name" value="ACP-like_sf"/>
</dbReference>
<dbReference type="Pfam" id="PF13193">
    <property type="entry name" value="AMP-binding_C"/>
    <property type="match status" value="3"/>
</dbReference>
<feature type="domain" description="Carrier" evidence="5">
    <location>
        <begin position="564"/>
        <end position="638"/>
    </location>
</feature>
<evidence type="ECO:0000256" key="2">
    <source>
        <dbReference type="ARBA" id="ARBA00022450"/>
    </source>
</evidence>
<evidence type="ECO:0000256" key="1">
    <source>
        <dbReference type="ARBA" id="ARBA00001957"/>
    </source>
</evidence>
<keyword evidence="3" id="KW-0597">Phosphoprotein</keyword>
<comment type="caution">
    <text evidence="6">The sequence shown here is derived from an EMBL/GenBank/DDBJ whole genome shotgun (WGS) entry which is preliminary data.</text>
</comment>
<dbReference type="InterPro" id="IPR020806">
    <property type="entry name" value="PKS_PP-bd"/>
</dbReference>
<dbReference type="Pfam" id="PF00975">
    <property type="entry name" value="Thioesterase"/>
    <property type="match status" value="1"/>
</dbReference>
<dbReference type="Gene3D" id="2.30.38.10">
    <property type="entry name" value="Luciferase, Domain 3"/>
    <property type="match status" value="2"/>
</dbReference>
<dbReference type="InterPro" id="IPR009081">
    <property type="entry name" value="PP-bd_ACP"/>
</dbReference>
<dbReference type="InterPro" id="IPR023213">
    <property type="entry name" value="CAT-like_dom_sf"/>
</dbReference>
<dbReference type="Gene3D" id="3.30.559.30">
    <property type="entry name" value="Nonribosomal peptide synthetase, condensation domain"/>
    <property type="match status" value="3"/>
</dbReference>
<dbReference type="Gene3D" id="3.40.50.12780">
    <property type="entry name" value="N-terminal domain of ligase-like"/>
    <property type="match status" value="1"/>
</dbReference>
<dbReference type="NCBIfam" id="NF003417">
    <property type="entry name" value="PRK04813.1"/>
    <property type="match status" value="3"/>
</dbReference>
<dbReference type="InterPro" id="IPR006162">
    <property type="entry name" value="Ppantetheine_attach_site"/>
</dbReference>
<keyword evidence="7" id="KW-1185">Reference proteome</keyword>
<comment type="cofactor">
    <cofactor evidence="1">
        <name>pantetheine 4'-phosphate</name>
        <dbReference type="ChEBI" id="CHEBI:47942"/>
    </cofactor>
</comment>
<reference evidence="7" key="1">
    <citation type="journal article" date="2019" name="Int. J. Syst. Evol. Microbiol.">
        <title>The Global Catalogue of Microorganisms (GCM) 10K type strain sequencing project: providing services to taxonomists for standard genome sequencing and annotation.</title>
        <authorList>
            <consortium name="The Broad Institute Genomics Platform"/>
            <consortium name="The Broad Institute Genome Sequencing Center for Infectious Disease"/>
            <person name="Wu L."/>
            <person name="Ma J."/>
        </authorList>
    </citation>
    <scope>NUCLEOTIDE SEQUENCE [LARGE SCALE GENOMIC DNA]</scope>
    <source>
        <strain evidence="7">CCM 7855</strain>
    </source>
</reference>
<dbReference type="SUPFAM" id="SSF56801">
    <property type="entry name" value="Acetyl-CoA synthetase-like"/>
    <property type="match status" value="3"/>
</dbReference>
<dbReference type="InterPro" id="IPR025110">
    <property type="entry name" value="AMP-bd_C"/>
</dbReference>
<dbReference type="EMBL" id="BMCS01000001">
    <property type="protein sequence ID" value="GGF13663.1"/>
    <property type="molecule type" value="Genomic_DNA"/>
</dbReference>
<dbReference type="PROSITE" id="PS00455">
    <property type="entry name" value="AMP_BINDING"/>
    <property type="match status" value="3"/>
</dbReference>
<dbReference type="Proteomes" id="UP000632454">
    <property type="component" value="Unassembled WGS sequence"/>
</dbReference>
<evidence type="ECO:0000259" key="5">
    <source>
        <dbReference type="PROSITE" id="PS50075"/>
    </source>
</evidence>
<gene>
    <name evidence="6" type="ORF">GCM10007298_07010</name>
</gene>
<dbReference type="InterPro" id="IPR045851">
    <property type="entry name" value="AMP-bd_C_sf"/>
</dbReference>
<dbReference type="InterPro" id="IPR000873">
    <property type="entry name" value="AMP-dep_synth/lig_dom"/>
</dbReference>
<dbReference type="Gene3D" id="3.30.559.10">
    <property type="entry name" value="Chloramphenicol acetyltransferase-like domain"/>
    <property type="match status" value="3"/>
</dbReference>
<dbReference type="PANTHER" id="PTHR45527">
    <property type="entry name" value="NONRIBOSOMAL PEPTIDE SYNTHETASE"/>
    <property type="match status" value="1"/>
</dbReference>
<dbReference type="SMART" id="SM00823">
    <property type="entry name" value="PKS_PP"/>
    <property type="match status" value="3"/>
</dbReference>
<dbReference type="SUPFAM" id="SSF47336">
    <property type="entry name" value="ACP-like"/>
    <property type="match status" value="3"/>
</dbReference>
<sequence>MSEHYATGLTRAVAAVIDQWTVDPERRVAATALEPTATAVAPPQTVRSDTTLLALVAASSAEDPDATAVTFGEASLTRRELDERSNALARLLVDAGARPEARVGIALPRGLDLVVAVLAAVKSGAAYVPLDTDSPAERLRYITGDAGLTVLVTSQALAEVVPVADDTATILLDGDTHRERLERASTALVTDADRIAPLRPGHPAYLIYTSGSTGAPKAVEMPHASVVALFTAATARMPLDGQVWTMFHSIAFDFSVWELWGALCHGGRLIVVDGETCRDPERFVELLARERVTMLSQTPSAYYPLMGHPGFADLAVETVVFGGEALDLDRVPARGHTRLINMYGITETCVHVTDHDLGHDTGRASVIGTPLPGLDVHLLDHHLQPVPAGLVGEIYVVGPQLARGYAARSALTATRFVAHESGTRMYRSGDLAYRDTAGDLVYLGRADQQVALRGYRIELGEVEHALRHLDGIADAAAAVGDDRTGRSVLTAVVVGRTPDAVPDLDDLRAQLAEHLPTYMIPARMASVTALPLTVNGKVDRAAVVGAAVVESEVVATPTPPTPTASTPTDADGLAAVVADLLGLDHVGPDDDFFSLGGDSIVAISLVNRAKTLGVTISPRDVFTHRTARKLVESGGVAPGAASPGAAASDDPDRPDPDRYGDVLLTPIVHRLNELGGTITRLNQAEVLYTPAGADASQIRALLDALVRRHDALRLRLIRTSPLLWSTEVDAPGASPDPILRIVDGTGLDHTALTAAIAEHSDELTGLLDPDTGQMIAAAWIDAGPDARGRLILVIHHLAVDGVSWRIVLDDLATGWADVIAGRTPELPAATASVRGHATALTQRAAHPDLLGEFEFWRAQVEPGADLVDGPVPFGLTVGQTTDRTVTVDTALTQRLLTSIPVAFDADITETLVASLAFAAARVRGGAGELLIDLERHGRDIDLDGMDLTRTVGWFTTVAPVRLPAVTATGGVAESVGAVRDVLRAVPDGGVGARGIGFGLLRYANPRTAGLLARGAAPQVLFNYLGRSSEGQERDWLSAAESSALRTAPDADLGTPYLLEVNAVCIDGPDGPELRIHLTYPQEGIAGLDVDRLGDDWLAALGDLDSAAESAPTVTLRSLPEDDHTALVDRYGSALNDVWPLSPLQEGLYFQATSSDVDVYVACNAFDLDSRLDAHALREAMGEVMGTHRAMRSGFVTAASGRLVTFIVDDLEVPLTEIDLTGVDPTEIPARLDEITDADRTAPFDLAAPPLLRLSLIHLPDGRDRLMFTYHLLLWDGWSRELVLTDLFAAYDRRVGRAASAIDPPRADFPRADFTDYLRWVGDQDTAASAQAWKDYFAGLEEPSILYPAAIGTDPVLARRVDVEFSETETEQLGVAARRAGVTTHALISTALALLLSRRLGRADVVFGTTVAGRPTDLDGIDSVVGVFLNTVPVRVTMTPSQRAADVMRRVQDDRIAMMDHEYLGLGEVQRHAVQGDGDGGALFDSLYVLQNFLGDDTFTDLERAQGITGVEAVDATHYPLTWVAMPGRRLWLKLEYRPDVVDADEARGLLDELHAILLAASRDVDRGVAGLTAPADAHAEITGRAVDIDDVTIAEMLAEQARRSPDAPALTQGDEEIDYRELAERVNRTARLLLDHGAGPEQIVGLALPRSVDMVVGLFAVLSVGAAYLPLDLSAPDERIADLVDDAAPLLVLVTEETRPRIEGAANVSISDAADHPGHPLEASEIGAFAPGNALRLDHPAYVIYTSGSTGKPKGVVTGYRGLTNMQINHRAEIFAPVIAAAGGATLTVAHTVSFAFDMSWEELLWLVEGHHVHICDEDLRRDSAALVAYCRDHGVDVINVTPTYATQLLEQGLLEGVGRPKLVLLGGEAVSDQLWSALRDTPDLLGYNLYGPTEYTINTLGVGTDDSDRSAVGTPITNTTCSILDGWLRPVPDGVSGELYIRGAGLARCYLDRPRLTAAAFVADITGTGERMYRTGDLVRRRPDGLIDYLGRTDDQVKIRGHRVEPGEVTAVMLTLPGVTGGSVIAAADDSGTKRLVAYVVVDPTHRDDGLLGRVRSGLASTLPAYLVPAAYAVVDSLPLTINGKLDTAALPEPTVISTRSRAAANNTERALCEVFATALDVGDVGVQDDFFALGGHSLLATRLLGLINDRFGSSLRVRDLFDAPSPEALARRIAATDSDAAGSVRPLVARTDPGPAPLAPPQQQLFVMSQIDPTSTSYLYPLAVRVRGHLDASALRTALLAVIDRHEPLRSRYVERDGHVVADVFDSSAVDAQLVFGVEQLDESDLHDAIASELSRPIDPAVDLPIRATLLEVGTDSVLLLCLHHLVADEWSDAVLLGDLDRAYRAAADPTGADTAAAPDDIEVTYGDYAQWARDRLGDPTDDSSAHSTQIDYWRTQLAHLPPEVTVAPDLVPTRPGRADEVSTRVDTAVADRLRSVAGDAGATVFMALHAALAVTLRRFGVGDDVVIGSPQSGRTEAALADLVGFFANTVVLRTDLSGRPTFGELLTRVRAVDLAALDHADVPFADVVGALNPVRSPGRNPLFAVMLGYFRRQTDGDAAAMFGLSTADVDVTPAEAKVDLNLTCIDHGPGGPIELVLEYDSSRYLAATARDLTDCLERVVGSAAATPDTGVADLGIVPTTAVPAEAVATPTRWYTELDEHAARSPRTPAVIAGGVGVSYRALAERSRVIADRLAHAGVGAETVVALAMDRTADLVAAMAAVHRLHAAYLPLDLTLPTDRLAYIVDDAAPVLVLTDGHADLSWSSAPVRTVDDAQWSSMGGESERAAVPDSPPAADLAAYLIYTSGSTGKPKGVNVTHRALDAFRAGVDRAFPIGADDVVLAVTTVSFDIAVLELIVPVTTGATVVPADASQAADPGRLGDLIATNDVTVAQATPSLWAMVTRHRDADGRAIDLSGVRVAVGGEALPSDLAGELVRRAAQVSNMYGPTEVTVWATSAQIDAAAAARPPIGSPWHTVVGHVLDADLRPVPAGVTGELYLAGAQVARGYHDRFGLTSERFVADPFSADGSRMYRTGDVVRARRDGNLEYRGRSDHQVKIRGHRIEPDEVAAELRRIDGVIDAVVVADDHPAVGLRLVGYTVGTDVTENALRTRLGSLLPAHMVPARIVVLDALPLTPNGKVDRNALPEPTDAASDDAFAADLTETERAVADLFGEILGVPVSDVHSDFFALGGHSLLLVRLADALDERFDQRIEVRELFGLSTVGALATRIDNPTNRSASDALDPVIRWGAEVEDTDAAPVICLPPASGMCWEFAGLARALGPTVPVIGLQSRSLTDPSAIGRPFDDVVVDYCERIDELGVGPRIALVGWSFGGIVAVAIVGALRRRGYTVDPLIVLDAYRPDSVADDDEHLATLLRELGIAVPAAEPVTMDTAVRLVAADDDFLASLGDDAVRSVIDTYLDSDRIIADAVQADSIPDPVVEPVTFLQSTVLESGFDGNSAAGWRSAVPALEVIDVDVAHSQMLTAPAVEIIVGLLGH</sequence>